<organism evidence="2 3">
    <name type="scientific">Glutamicibacter mysorens</name>
    <dbReference type="NCBI Taxonomy" id="257984"/>
    <lineage>
        <taxon>Bacteria</taxon>
        <taxon>Bacillati</taxon>
        <taxon>Actinomycetota</taxon>
        <taxon>Actinomycetes</taxon>
        <taxon>Micrococcales</taxon>
        <taxon>Micrococcaceae</taxon>
        <taxon>Glutamicibacter</taxon>
    </lineage>
</organism>
<dbReference type="SUPFAM" id="SSF109854">
    <property type="entry name" value="DinB/YfiT-like putative metalloenzymes"/>
    <property type="match status" value="1"/>
</dbReference>
<evidence type="ECO:0000313" key="2">
    <source>
        <dbReference type="EMBL" id="PJJ43906.1"/>
    </source>
</evidence>
<comment type="caution">
    <text evidence="2">The sequence shown here is derived from an EMBL/GenBank/DDBJ whole genome shotgun (WGS) entry which is preliminary data.</text>
</comment>
<name>A0ABX4MX63_9MICC</name>
<dbReference type="RefSeq" id="WP_066138476.1">
    <property type="nucleotide sequence ID" value="NZ_PGEY01000001.1"/>
</dbReference>
<accession>A0ABX4MX63</accession>
<feature type="compositionally biased region" description="Basic and acidic residues" evidence="1">
    <location>
        <begin position="20"/>
        <end position="35"/>
    </location>
</feature>
<dbReference type="InterPro" id="IPR007061">
    <property type="entry name" value="MST-like"/>
</dbReference>
<gene>
    <name evidence="2" type="ORF">ATK23_1113</name>
</gene>
<feature type="region of interest" description="Disordered" evidence="1">
    <location>
        <begin position="16"/>
        <end position="35"/>
    </location>
</feature>
<dbReference type="Gene3D" id="1.20.120.450">
    <property type="entry name" value="dinb family like domain"/>
    <property type="match status" value="1"/>
</dbReference>
<keyword evidence="3" id="KW-1185">Reference proteome</keyword>
<dbReference type="InterPro" id="IPR034660">
    <property type="entry name" value="DinB/YfiT-like"/>
</dbReference>
<evidence type="ECO:0000313" key="3">
    <source>
        <dbReference type="Proteomes" id="UP000229263"/>
    </source>
</evidence>
<protein>
    <submittedName>
        <fullName evidence="2">Uncharacterized protein DUF664</fullName>
    </submittedName>
</protein>
<dbReference type="EMBL" id="PGEY01000001">
    <property type="protein sequence ID" value="PJJ43906.1"/>
    <property type="molecule type" value="Genomic_DNA"/>
</dbReference>
<sequence length="185" mass="21111">MNQKPERWSKSVIVPDMWLDPDRDPREAGDDPAGERATCERYLRDYRLTIELKCQGLDAAQMASRPVPPSTLSLLGLLRHLGEVERDWRNWITAGEPAGRIYWPAGSDFEAVRPDPAQASQALRILHEDHDATDRLLAGFEDLGQRAGREQVIIRDLMVHRFEEYARHSGHADLLRECFDGRVGQ</sequence>
<reference evidence="2 3" key="1">
    <citation type="submission" date="2017-11" db="EMBL/GenBank/DDBJ databases">
        <title>Sequencing the genomes of 1000 actinobacteria strains.</title>
        <authorList>
            <person name="Klenk H.-P."/>
        </authorList>
    </citation>
    <scope>NUCLEOTIDE SEQUENCE [LARGE SCALE GENOMIC DNA]</scope>
    <source>
        <strain evidence="2 3">DSM 12798</strain>
    </source>
</reference>
<proteinExistence type="predicted"/>
<dbReference type="Proteomes" id="UP000229263">
    <property type="component" value="Unassembled WGS sequence"/>
</dbReference>
<evidence type="ECO:0000256" key="1">
    <source>
        <dbReference type="SAM" id="MobiDB-lite"/>
    </source>
</evidence>
<dbReference type="Pfam" id="PF04978">
    <property type="entry name" value="MST"/>
    <property type="match status" value="1"/>
</dbReference>